<sequence length="213" mass="24832">MFYRADHDWTAIAIEWADEEFDEIGRPSQGLKASARLSLSEMPRDQEWRVEARINDMVFEPGGLFPFHRPPNVHWEVHERFNNLMDLSKSRLDQLVRTREGDSRWLMHITQPPVAEVSFTVRGQHSWQSWRSWLSGTVCREDSGGVLVRDIIEEFERICHEKDVRQIGDGEYIRVSYQSAKSLCGHPMIFLNEMEMALLALHTRAAPLKQALE</sequence>
<dbReference type="EMBL" id="ML992664">
    <property type="protein sequence ID" value="KAF2216619.1"/>
    <property type="molecule type" value="Genomic_DNA"/>
</dbReference>
<protein>
    <submittedName>
        <fullName evidence="1">Uncharacterized protein</fullName>
    </submittedName>
</protein>
<dbReference type="Proteomes" id="UP000799539">
    <property type="component" value="Unassembled WGS sequence"/>
</dbReference>
<dbReference type="AlphaFoldDB" id="A0A6A6FTA8"/>
<organism evidence="1 2">
    <name type="scientific">Cercospora zeae-maydis SCOH1-5</name>
    <dbReference type="NCBI Taxonomy" id="717836"/>
    <lineage>
        <taxon>Eukaryota</taxon>
        <taxon>Fungi</taxon>
        <taxon>Dikarya</taxon>
        <taxon>Ascomycota</taxon>
        <taxon>Pezizomycotina</taxon>
        <taxon>Dothideomycetes</taxon>
        <taxon>Dothideomycetidae</taxon>
        <taxon>Mycosphaerellales</taxon>
        <taxon>Mycosphaerellaceae</taxon>
        <taxon>Cercospora</taxon>
    </lineage>
</organism>
<name>A0A6A6FTA8_9PEZI</name>
<evidence type="ECO:0000313" key="1">
    <source>
        <dbReference type="EMBL" id="KAF2216619.1"/>
    </source>
</evidence>
<dbReference type="OrthoDB" id="3637947at2759"/>
<evidence type="ECO:0000313" key="2">
    <source>
        <dbReference type="Proteomes" id="UP000799539"/>
    </source>
</evidence>
<proteinExistence type="predicted"/>
<gene>
    <name evidence="1" type="ORF">CERZMDRAFT_109455</name>
</gene>
<reference evidence="1" key="1">
    <citation type="journal article" date="2020" name="Stud. Mycol.">
        <title>101 Dothideomycetes genomes: a test case for predicting lifestyles and emergence of pathogens.</title>
        <authorList>
            <person name="Haridas S."/>
            <person name="Albert R."/>
            <person name="Binder M."/>
            <person name="Bloem J."/>
            <person name="Labutti K."/>
            <person name="Salamov A."/>
            <person name="Andreopoulos B."/>
            <person name="Baker S."/>
            <person name="Barry K."/>
            <person name="Bills G."/>
            <person name="Bluhm B."/>
            <person name="Cannon C."/>
            <person name="Castanera R."/>
            <person name="Culley D."/>
            <person name="Daum C."/>
            <person name="Ezra D."/>
            <person name="Gonzalez J."/>
            <person name="Henrissat B."/>
            <person name="Kuo A."/>
            <person name="Liang C."/>
            <person name="Lipzen A."/>
            <person name="Lutzoni F."/>
            <person name="Magnuson J."/>
            <person name="Mondo S."/>
            <person name="Nolan M."/>
            <person name="Ohm R."/>
            <person name="Pangilinan J."/>
            <person name="Park H.-J."/>
            <person name="Ramirez L."/>
            <person name="Alfaro M."/>
            <person name="Sun H."/>
            <person name="Tritt A."/>
            <person name="Yoshinaga Y."/>
            <person name="Zwiers L.-H."/>
            <person name="Turgeon B."/>
            <person name="Goodwin S."/>
            <person name="Spatafora J."/>
            <person name="Crous P."/>
            <person name="Grigoriev I."/>
        </authorList>
    </citation>
    <scope>NUCLEOTIDE SEQUENCE</scope>
    <source>
        <strain evidence="1">SCOH1-5</strain>
    </source>
</reference>
<accession>A0A6A6FTA8</accession>
<keyword evidence="2" id="KW-1185">Reference proteome</keyword>